<accession>A0A6P5F0E7</accession>
<dbReference type="Proteomes" id="UP000515123">
    <property type="component" value="Linkage group 4"/>
</dbReference>
<feature type="transmembrane region" description="Helical" evidence="9">
    <location>
        <begin position="242"/>
        <end position="264"/>
    </location>
</feature>
<evidence type="ECO:0000256" key="5">
    <source>
        <dbReference type="ARBA" id="ARBA00022989"/>
    </source>
</evidence>
<keyword evidence="10" id="KW-1185">Reference proteome</keyword>
<protein>
    <submittedName>
        <fullName evidence="11">Uncharacterized protein LOC109709163</fullName>
    </submittedName>
</protein>
<feature type="transmembrane region" description="Helical" evidence="9">
    <location>
        <begin position="284"/>
        <end position="304"/>
    </location>
</feature>
<evidence type="ECO:0000256" key="3">
    <source>
        <dbReference type="ARBA" id="ARBA00022692"/>
    </source>
</evidence>
<dbReference type="AlphaFoldDB" id="A0A6P5F0E7"/>
<feature type="region of interest" description="Disordered" evidence="8">
    <location>
        <begin position="496"/>
        <end position="518"/>
    </location>
</feature>
<dbReference type="PANTHER" id="PTHR31587">
    <property type="entry name" value="TRANSMEMBRANE PROTEIN (DUF2215)"/>
    <property type="match status" value="1"/>
</dbReference>
<dbReference type="GO" id="GO:0005637">
    <property type="term" value="C:nuclear inner membrane"/>
    <property type="evidence" value="ECO:0007669"/>
    <property type="project" value="UniProtKB-SubCell"/>
</dbReference>
<dbReference type="OrthoDB" id="772609at2759"/>
<feature type="transmembrane region" description="Helical" evidence="9">
    <location>
        <begin position="186"/>
        <end position="205"/>
    </location>
</feature>
<evidence type="ECO:0000256" key="8">
    <source>
        <dbReference type="SAM" id="MobiDB-lite"/>
    </source>
</evidence>
<sequence length="531" mass="59102">MGGGGNTPSTSSSSSASASSPSAPLSPPPTTLRLLLLLLLPLLFLFLFPLSARSFASASEETALRDVNLQNPVIHFSPSSFSGHSCERVQITGISRLNLRSYASSTRIALKVPEGMPERLQGKVEVCFHRNMSVGFCQCEVDEWQTLQKGQWSAIISPFEKRYLDIRLKDKTLMSFTLSIEEEFQLWRFICLGIGFLLLLLAPIISNWVPFYYSSSMALGVLLVVLLILYQGMKLLPMGRKNILYLTIYGSVLGVGSYITHYFSTLVSSILVNFGLSEDMHNPVSVFLVVGIVLAGAALGYWIVGKFVLSEDGSVDAGIAQFVKWAMRVIALVFIMQSTLDILLAMASLGACWSMCSVISKKLLSRAITLQQRPLNNELLWQQNARQGHTNYRQAEFLSRSAKKDLVGPVWGSSGSQYGWSNPPMRGRFLLSPGKKTSSVDKDYYSTYHKMPARKYSKKEWEDFTRKSTNEALTQWASTPEVAQWIADNAKRLNIDRENNSDDSMLSSSDSSEETVVENGNGLSLFKWYRS</sequence>
<dbReference type="RefSeq" id="XP_020086840.1">
    <property type="nucleotide sequence ID" value="XM_020231251.1"/>
</dbReference>
<feature type="transmembrane region" description="Helical" evidence="9">
    <location>
        <begin position="31"/>
        <end position="50"/>
    </location>
</feature>
<evidence type="ECO:0000256" key="7">
    <source>
        <dbReference type="ARBA" id="ARBA00023242"/>
    </source>
</evidence>
<evidence type="ECO:0000256" key="4">
    <source>
        <dbReference type="ARBA" id="ARBA00022729"/>
    </source>
</evidence>
<reference evidence="11" key="2">
    <citation type="submission" date="2025-08" db="UniProtKB">
        <authorList>
            <consortium name="RefSeq"/>
        </authorList>
    </citation>
    <scope>IDENTIFICATION</scope>
    <source>
        <tissue evidence="11">Leaf</tissue>
    </source>
</reference>
<comment type="similarity">
    <text evidence="2">Belongs to the NEMP family.</text>
</comment>
<dbReference type="Pfam" id="PF10225">
    <property type="entry name" value="NEMP"/>
    <property type="match status" value="1"/>
</dbReference>
<keyword evidence="3 9" id="KW-0812">Transmembrane</keyword>
<comment type="subcellular location">
    <subcellularLocation>
        <location evidence="1">Nucleus inner membrane</location>
        <topology evidence="1">Multi-pass membrane protein</topology>
        <orientation evidence="1">Nucleoplasmic side</orientation>
    </subcellularLocation>
</comment>
<reference evidence="10" key="1">
    <citation type="journal article" date="2015" name="Nat. Genet.">
        <title>The pineapple genome and the evolution of CAM photosynthesis.</title>
        <authorList>
            <person name="Ming R."/>
            <person name="VanBuren R."/>
            <person name="Wai C.M."/>
            <person name="Tang H."/>
            <person name="Schatz M.C."/>
            <person name="Bowers J.E."/>
            <person name="Lyons E."/>
            <person name="Wang M.L."/>
            <person name="Chen J."/>
            <person name="Biggers E."/>
            <person name="Zhang J."/>
            <person name="Huang L."/>
            <person name="Zhang L."/>
            <person name="Miao W."/>
            <person name="Zhang J."/>
            <person name="Ye Z."/>
            <person name="Miao C."/>
            <person name="Lin Z."/>
            <person name="Wang H."/>
            <person name="Zhou H."/>
            <person name="Yim W.C."/>
            <person name="Priest H.D."/>
            <person name="Zheng C."/>
            <person name="Woodhouse M."/>
            <person name="Edger P.P."/>
            <person name="Guyot R."/>
            <person name="Guo H.B."/>
            <person name="Guo H."/>
            <person name="Zheng G."/>
            <person name="Singh R."/>
            <person name="Sharma A."/>
            <person name="Min X."/>
            <person name="Zheng Y."/>
            <person name="Lee H."/>
            <person name="Gurtowski J."/>
            <person name="Sedlazeck F.J."/>
            <person name="Harkess A."/>
            <person name="McKain M.R."/>
            <person name="Liao Z."/>
            <person name="Fang J."/>
            <person name="Liu J."/>
            <person name="Zhang X."/>
            <person name="Zhang Q."/>
            <person name="Hu W."/>
            <person name="Qin Y."/>
            <person name="Wang K."/>
            <person name="Chen L.Y."/>
            <person name="Shirley N."/>
            <person name="Lin Y.R."/>
            <person name="Liu L.Y."/>
            <person name="Hernandez A.G."/>
            <person name="Wright C.L."/>
            <person name="Bulone V."/>
            <person name="Tuskan G.A."/>
            <person name="Heath K."/>
            <person name="Zee F."/>
            <person name="Moore P.H."/>
            <person name="Sunkar R."/>
            <person name="Leebens-Mack J.H."/>
            <person name="Mockler T."/>
            <person name="Bennetzen J.L."/>
            <person name="Freeling M."/>
            <person name="Sankoff D."/>
            <person name="Paterson A.H."/>
            <person name="Zhu X."/>
            <person name="Yang X."/>
            <person name="Smith J.A."/>
            <person name="Cushman J.C."/>
            <person name="Paull R.E."/>
            <person name="Yu Q."/>
        </authorList>
    </citation>
    <scope>NUCLEOTIDE SEQUENCE [LARGE SCALE GENOMIC DNA]</scope>
    <source>
        <strain evidence="10">cv. F153</strain>
    </source>
</reference>
<evidence type="ECO:0000256" key="9">
    <source>
        <dbReference type="SAM" id="Phobius"/>
    </source>
</evidence>
<keyword evidence="7" id="KW-0539">Nucleus</keyword>
<keyword evidence="4" id="KW-0732">Signal</keyword>
<feature type="region of interest" description="Disordered" evidence="8">
    <location>
        <begin position="1"/>
        <end position="24"/>
    </location>
</feature>
<keyword evidence="5 9" id="KW-1133">Transmembrane helix</keyword>
<name>A0A6P5F0E7_ANACO</name>
<evidence type="ECO:0000313" key="11">
    <source>
        <dbReference type="RefSeq" id="XP_020086840.1"/>
    </source>
</evidence>
<evidence type="ECO:0000256" key="1">
    <source>
        <dbReference type="ARBA" id="ARBA00004575"/>
    </source>
</evidence>
<organism evidence="10 11">
    <name type="scientific">Ananas comosus</name>
    <name type="common">Pineapple</name>
    <name type="synonym">Ananas ananas</name>
    <dbReference type="NCBI Taxonomy" id="4615"/>
    <lineage>
        <taxon>Eukaryota</taxon>
        <taxon>Viridiplantae</taxon>
        <taxon>Streptophyta</taxon>
        <taxon>Embryophyta</taxon>
        <taxon>Tracheophyta</taxon>
        <taxon>Spermatophyta</taxon>
        <taxon>Magnoliopsida</taxon>
        <taxon>Liliopsida</taxon>
        <taxon>Poales</taxon>
        <taxon>Bromeliaceae</taxon>
        <taxon>Bromelioideae</taxon>
        <taxon>Ananas</taxon>
    </lineage>
</organism>
<dbReference type="InterPro" id="IPR019358">
    <property type="entry name" value="NEMP_fam"/>
</dbReference>
<proteinExistence type="inferred from homology"/>
<evidence type="ECO:0000256" key="2">
    <source>
        <dbReference type="ARBA" id="ARBA00005748"/>
    </source>
</evidence>
<feature type="transmembrane region" description="Helical" evidence="9">
    <location>
        <begin position="325"/>
        <end position="351"/>
    </location>
</feature>
<gene>
    <name evidence="11" type="primary">LOC109709163</name>
</gene>
<feature type="compositionally biased region" description="Low complexity" evidence="8">
    <location>
        <begin position="7"/>
        <end position="23"/>
    </location>
</feature>
<feature type="transmembrane region" description="Helical" evidence="9">
    <location>
        <begin position="211"/>
        <end position="230"/>
    </location>
</feature>
<dbReference type="PANTHER" id="PTHR31587:SF3">
    <property type="entry name" value="EXPRESSED PROTEIN"/>
    <property type="match status" value="1"/>
</dbReference>
<dbReference type="Gramene" id="Aco002178.1.mrna1">
    <property type="protein sequence ID" value="Aco002178.1.mrna1"/>
    <property type="gene ID" value="Aco002178.1.path1"/>
</dbReference>
<evidence type="ECO:0000256" key="6">
    <source>
        <dbReference type="ARBA" id="ARBA00023136"/>
    </source>
</evidence>
<evidence type="ECO:0000313" key="10">
    <source>
        <dbReference type="Proteomes" id="UP000515123"/>
    </source>
</evidence>
<dbReference type="GeneID" id="109709163"/>
<keyword evidence="6 9" id="KW-0472">Membrane</keyword>